<reference evidence="2 4" key="2">
    <citation type="submission" date="2016-10" db="EMBL/GenBank/DDBJ databases">
        <authorList>
            <person name="de Groot N.N."/>
        </authorList>
    </citation>
    <scope>NUCLEOTIDE SEQUENCE [LARGE SCALE GENOMIC DNA]</scope>
    <source>
        <strain evidence="2 4">DSM 25947</strain>
    </source>
</reference>
<dbReference type="AlphaFoldDB" id="X5DJ02"/>
<keyword evidence="3" id="KW-1185">Reference proteome</keyword>
<proteinExistence type="predicted"/>
<dbReference type="STRING" id="1168034.FH5T_19675"/>
<accession>X5DJ02</accession>
<dbReference type="EMBL" id="CP007451">
    <property type="protein sequence ID" value="AHW61099.1"/>
    <property type="molecule type" value="Genomic_DNA"/>
</dbReference>
<evidence type="ECO:0000313" key="2">
    <source>
        <dbReference type="EMBL" id="SET69271.1"/>
    </source>
</evidence>
<protein>
    <submittedName>
        <fullName evidence="1">Iron-sulfur cluster-binding oxidoreductase</fullName>
    </submittedName>
    <submittedName>
        <fullName evidence="2">Putative zinc-or iron-chelating domain-containing protein</fullName>
    </submittedName>
</protein>
<dbReference type="HOGENOM" id="CLU_082366_1_0_10"/>
<dbReference type="EMBL" id="FOHT01000020">
    <property type="protein sequence ID" value="SET69271.1"/>
    <property type="molecule type" value="Genomic_DNA"/>
</dbReference>
<evidence type="ECO:0000313" key="1">
    <source>
        <dbReference type="EMBL" id="AHW61099.1"/>
    </source>
</evidence>
<organism evidence="2 4">
    <name type="scientific">Draconibacterium orientale</name>
    <dbReference type="NCBI Taxonomy" id="1168034"/>
    <lineage>
        <taxon>Bacteria</taxon>
        <taxon>Pseudomonadati</taxon>
        <taxon>Bacteroidota</taxon>
        <taxon>Bacteroidia</taxon>
        <taxon>Marinilabiliales</taxon>
        <taxon>Prolixibacteraceae</taxon>
        <taxon>Draconibacterium</taxon>
    </lineage>
</organism>
<dbReference type="Pfam" id="PF03692">
    <property type="entry name" value="CxxCxxCC"/>
    <property type="match status" value="1"/>
</dbReference>
<dbReference type="InterPro" id="IPR005358">
    <property type="entry name" value="Puta_zinc/iron-chelating_dom"/>
</dbReference>
<evidence type="ECO:0000313" key="4">
    <source>
        <dbReference type="Proteomes" id="UP000181981"/>
    </source>
</evidence>
<gene>
    <name evidence="1" type="ORF">FH5T_19675</name>
    <name evidence="2" type="ORF">SAMN05444285_12022</name>
</gene>
<evidence type="ECO:0000313" key="3">
    <source>
        <dbReference type="Proteomes" id="UP000023772"/>
    </source>
</evidence>
<name>X5DJ02_9BACT</name>
<sequence>MDFTAYKTLVNTIDELSEKLEKQHNKHMKCKAGCDLCCMDYSIFPVEFYSIAKALKERGDKPVLNTNKDESSCIFLNNHKCEIYAERPIICRTHGLPLLFMNEDNGWELSACELNFTEFDMDDFSEGNTFPQDKFNSKLYLLNKEFIAKNGLTNHSELDLIPIKELAKHI</sequence>
<reference evidence="1 3" key="1">
    <citation type="submission" date="2014-03" db="EMBL/GenBank/DDBJ databases">
        <title>Complete genome sequence of a deeply braunched marine Bacteroidia bacterium Draconibacterium orientale type strain FH5T.</title>
        <authorList>
            <person name="Li X."/>
            <person name="Wang X."/>
            <person name="Xie Z."/>
            <person name="Du Z."/>
            <person name="Chen G."/>
        </authorList>
    </citation>
    <scope>NUCLEOTIDE SEQUENCE [LARGE SCALE GENOMIC DNA]</scope>
    <source>
        <strain evidence="1 3">FH5</strain>
    </source>
</reference>
<dbReference type="RefSeq" id="WP_051568045.1">
    <property type="nucleotide sequence ID" value="NZ_FOHT01000020.1"/>
</dbReference>
<dbReference type="KEGG" id="dori:FH5T_19675"/>
<dbReference type="Proteomes" id="UP000181981">
    <property type="component" value="Unassembled WGS sequence"/>
</dbReference>
<dbReference type="eggNOG" id="COG0727">
    <property type="taxonomic scope" value="Bacteria"/>
</dbReference>
<dbReference type="Proteomes" id="UP000023772">
    <property type="component" value="Chromosome"/>
</dbReference>
<dbReference type="OrthoDB" id="9810361at2"/>